<dbReference type="NCBIfam" id="TIGR00112">
    <property type="entry name" value="proC"/>
    <property type="match status" value="1"/>
</dbReference>
<sequence>MNKKIGFIGAGNMAKAMIGGIVKSKLVEANNVFASDLNEIALENAKDEYGINTTNDSKEVVKNSDIVIVAVKPNVYDIVLEGVKELIDNEKIIVTIAAGKTIESVENVIGSDKKVIRTMPNTPALVNEGMSALCKNKNITDEELNLVKEIFSSFGKAEVVNEYLIDAVIGASGSAPAYVFMFIEAMADAVVSAGMPRNQAYTFVSQAVMGSAKMVLETGKHPGELKDMVCSPGGTTIEAVKTLEAEGFRNSVIKAIDDCIEKSKEMSK</sequence>
<dbReference type="PANTHER" id="PTHR11645">
    <property type="entry name" value="PYRROLINE-5-CARBOXYLATE REDUCTASE"/>
    <property type="match status" value="1"/>
</dbReference>
<dbReference type="Pfam" id="PF14748">
    <property type="entry name" value="P5CR_dimer"/>
    <property type="match status" value="1"/>
</dbReference>
<dbReference type="InterPro" id="IPR029036">
    <property type="entry name" value="P5CR_dimer"/>
</dbReference>
<dbReference type="Proteomes" id="UP000573963">
    <property type="component" value="Unassembled WGS sequence"/>
</dbReference>
<keyword evidence="4 9" id="KW-0028">Amino-acid biosynthesis</keyword>
<dbReference type="EC" id="1.5.1.2" evidence="9 10"/>
<dbReference type="InterPro" id="IPR053790">
    <property type="entry name" value="P5CR-like_CS"/>
</dbReference>
<gene>
    <name evidence="9 15" type="primary">proC</name>
    <name evidence="15" type="ORF">HF875_09580</name>
</gene>
<feature type="binding site" evidence="11">
    <location>
        <begin position="8"/>
        <end position="13"/>
    </location>
    <ligand>
        <name>NADP(+)</name>
        <dbReference type="ChEBI" id="CHEBI:58349"/>
    </ligand>
</feature>
<protein>
    <recommendedName>
        <fullName evidence="9 10">Pyrroline-5-carboxylate reductase</fullName>
        <shortName evidence="9">P5C reductase</shortName>
        <shortName evidence="9">P5CR</shortName>
        <ecNumber evidence="9 10">1.5.1.2</ecNumber>
    </recommendedName>
    <alternativeName>
        <fullName evidence="9">PCA reductase</fullName>
    </alternativeName>
</protein>
<comment type="caution">
    <text evidence="15">The sequence shown here is derived from an EMBL/GenBank/DDBJ whole genome shotgun (WGS) entry which is preliminary data.</text>
</comment>
<accession>A0AA44DL67</accession>
<evidence type="ECO:0000256" key="11">
    <source>
        <dbReference type="PIRSR" id="PIRSR000193-1"/>
    </source>
</evidence>
<dbReference type="GO" id="GO:0004735">
    <property type="term" value="F:pyrroline-5-carboxylate reductase activity"/>
    <property type="evidence" value="ECO:0007669"/>
    <property type="project" value="UniProtKB-UniRule"/>
</dbReference>
<dbReference type="Gene3D" id="1.10.3730.10">
    <property type="entry name" value="ProC C-terminal domain-like"/>
    <property type="match status" value="1"/>
</dbReference>
<dbReference type="FunFam" id="3.40.50.720:FF:000190">
    <property type="entry name" value="Pyrroline-5-carboxylate reductase"/>
    <property type="match status" value="1"/>
</dbReference>
<evidence type="ECO:0000313" key="15">
    <source>
        <dbReference type="EMBL" id="NME09769.1"/>
    </source>
</evidence>
<evidence type="ECO:0000256" key="6">
    <source>
        <dbReference type="ARBA" id="ARBA00022857"/>
    </source>
</evidence>
<dbReference type="GO" id="GO:0055129">
    <property type="term" value="P:L-proline biosynthetic process"/>
    <property type="evidence" value="ECO:0007669"/>
    <property type="project" value="UniProtKB-UniRule"/>
</dbReference>
<keyword evidence="5 9" id="KW-0641">Proline biosynthesis</keyword>
<comment type="similarity">
    <text evidence="2 9 12">Belongs to the pyrroline-5-carboxylate reductase family.</text>
</comment>
<dbReference type="PROSITE" id="PS00521">
    <property type="entry name" value="P5CR"/>
    <property type="match status" value="1"/>
</dbReference>
<keyword evidence="3 9" id="KW-0963">Cytoplasm</keyword>
<keyword evidence="6 9" id="KW-0521">NADP</keyword>
<feature type="binding site" evidence="11">
    <location>
        <begin position="70"/>
        <end position="73"/>
    </location>
    <ligand>
        <name>NADP(+)</name>
        <dbReference type="ChEBI" id="CHEBI:58349"/>
    </ligand>
</feature>
<evidence type="ECO:0000256" key="7">
    <source>
        <dbReference type="ARBA" id="ARBA00023002"/>
    </source>
</evidence>
<dbReference type="AlphaFoldDB" id="A0AA44DL67"/>
<dbReference type="Gene3D" id="3.40.50.720">
    <property type="entry name" value="NAD(P)-binding Rossmann-like Domain"/>
    <property type="match status" value="1"/>
</dbReference>
<dbReference type="GO" id="GO:0005737">
    <property type="term" value="C:cytoplasm"/>
    <property type="evidence" value="ECO:0007669"/>
    <property type="project" value="UniProtKB-SubCell"/>
</dbReference>
<evidence type="ECO:0000256" key="10">
    <source>
        <dbReference type="NCBIfam" id="TIGR00112"/>
    </source>
</evidence>
<keyword evidence="7 9" id="KW-0560">Oxidoreductase</keyword>
<organism evidence="15 16">
    <name type="scientific">Paraclostridium bifermentans</name>
    <name type="common">Clostridium bifermentans</name>
    <dbReference type="NCBI Taxonomy" id="1490"/>
    <lineage>
        <taxon>Bacteria</taxon>
        <taxon>Bacillati</taxon>
        <taxon>Bacillota</taxon>
        <taxon>Clostridia</taxon>
        <taxon>Peptostreptococcales</taxon>
        <taxon>Peptostreptococcaceae</taxon>
        <taxon>Paraclostridium</taxon>
    </lineage>
</organism>
<comment type="function">
    <text evidence="8 9">Catalyzes the reduction of 1-pyrroline-5-carboxylate (PCA) to L-proline.</text>
</comment>
<comment type="subcellular location">
    <subcellularLocation>
        <location evidence="1 9">Cytoplasm</location>
    </subcellularLocation>
</comment>
<evidence type="ECO:0000256" key="8">
    <source>
        <dbReference type="ARBA" id="ARBA00058118"/>
    </source>
</evidence>
<dbReference type="InterPro" id="IPR000304">
    <property type="entry name" value="Pyrroline-COOH_reductase"/>
</dbReference>
<evidence type="ECO:0000256" key="12">
    <source>
        <dbReference type="RuleBase" id="RU003903"/>
    </source>
</evidence>
<feature type="domain" description="Pyrroline-5-carboxylate reductase dimerisation" evidence="14">
    <location>
        <begin position="162"/>
        <end position="266"/>
    </location>
</feature>
<dbReference type="InterPro" id="IPR008927">
    <property type="entry name" value="6-PGluconate_DH-like_C_sf"/>
</dbReference>
<dbReference type="EMBL" id="JABAFD010000005">
    <property type="protein sequence ID" value="NME09769.1"/>
    <property type="molecule type" value="Genomic_DNA"/>
</dbReference>
<evidence type="ECO:0000256" key="1">
    <source>
        <dbReference type="ARBA" id="ARBA00004496"/>
    </source>
</evidence>
<evidence type="ECO:0000256" key="3">
    <source>
        <dbReference type="ARBA" id="ARBA00022490"/>
    </source>
</evidence>
<dbReference type="FunFam" id="1.10.3730.10:FF:000001">
    <property type="entry name" value="Pyrroline-5-carboxylate reductase"/>
    <property type="match status" value="1"/>
</dbReference>
<evidence type="ECO:0000259" key="14">
    <source>
        <dbReference type="Pfam" id="PF14748"/>
    </source>
</evidence>
<feature type="domain" description="Pyrroline-5-carboxylate reductase catalytic N-terminal" evidence="13">
    <location>
        <begin position="4"/>
        <end position="99"/>
    </location>
</feature>
<name>A0AA44DL67_PARBF</name>
<proteinExistence type="inferred from homology"/>
<evidence type="ECO:0000313" key="16">
    <source>
        <dbReference type="Proteomes" id="UP000573963"/>
    </source>
</evidence>
<comment type="pathway">
    <text evidence="9 12">Amino-acid biosynthesis; L-proline biosynthesis; L-proline from L-glutamate 5-semialdehyde: step 1/1.</text>
</comment>
<dbReference type="HAMAP" id="MF_01925">
    <property type="entry name" value="P5C_reductase"/>
    <property type="match status" value="1"/>
</dbReference>
<evidence type="ECO:0000256" key="2">
    <source>
        <dbReference type="ARBA" id="ARBA00005525"/>
    </source>
</evidence>
<dbReference type="InterPro" id="IPR028939">
    <property type="entry name" value="P5C_Rdtase_cat_N"/>
</dbReference>
<dbReference type="SUPFAM" id="SSF48179">
    <property type="entry name" value="6-phosphogluconate dehydrogenase C-terminal domain-like"/>
    <property type="match status" value="1"/>
</dbReference>
<dbReference type="Pfam" id="PF03807">
    <property type="entry name" value="F420_oxidored"/>
    <property type="match status" value="1"/>
</dbReference>
<dbReference type="PANTHER" id="PTHR11645:SF0">
    <property type="entry name" value="PYRROLINE-5-CARBOXYLATE REDUCTASE 3"/>
    <property type="match status" value="1"/>
</dbReference>
<evidence type="ECO:0000256" key="9">
    <source>
        <dbReference type="HAMAP-Rule" id="MF_01925"/>
    </source>
</evidence>
<evidence type="ECO:0000259" key="13">
    <source>
        <dbReference type="Pfam" id="PF03807"/>
    </source>
</evidence>
<evidence type="ECO:0000256" key="4">
    <source>
        <dbReference type="ARBA" id="ARBA00022605"/>
    </source>
</evidence>
<reference evidence="15 16" key="1">
    <citation type="submission" date="2020-04" db="EMBL/GenBank/DDBJ databases">
        <authorList>
            <person name="Hitch T.C.A."/>
            <person name="Wylensek D."/>
            <person name="Clavel T."/>
        </authorList>
    </citation>
    <scope>NUCLEOTIDE SEQUENCE [LARGE SCALE GENOMIC DNA]</scope>
    <source>
        <strain evidence="15 16">Med78_4-601-WT-2</strain>
    </source>
</reference>
<dbReference type="RefSeq" id="WP_168932227.1">
    <property type="nucleotide sequence ID" value="NZ_JABAFD010000005.1"/>
</dbReference>
<dbReference type="PIRSF" id="PIRSF000193">
    <property type="entry name" value="Pyrrol-5-carb_rd"/>
    <property type="match status" value="1"/>
</dbReference>
<comment type="catalytic activity">
    <reaction evidence="9 12">
        <text>L-proline + NADP(+) = (S)-1-pyrroline-5-carboxylate + NADPH + 2 H(+)</text>
        <dbReference type="Rhea" id="RHEA:14109"/>
        <dbReference type="ChEBI" id="CHEBI:15378"/>
        <dbReference type="ChEBI" id="CHEBI:17388"/>
        <dbReference type="ChEBI" id="CHEBI:57783"/>
        <dbReference type="ChEBI" id="CHEBI:58349"/>
        <dbReference type="ChEBI" id="CHEBI:60039"/>
        <dbReference type="EC" id="1.5.1.2"/>
    </reaction>
</comment>
<evidence type="ECO:0000256" key="5">
    <source>
        <dbReference type="ARBA" id="ARBA00022650"/>
    </source>
</evidence>
<comment type="catalytic activity">
    <reaction evidence="9">
        <text>L-proline + NAD(+) = (S)-1-pyrroline-5-carboxylate + NADH + 2 H(+)</text>
        <dbReference type="Rhea" id="RHEA:14105"/>
        <dbReference type="ChEBI" id="CHEBI:15378"/>
        <dbReference type="ChEBI" id="CHEBI:17388"/>
        <dbReference type="ChEBI" id="CHEBI:57540"/>
        <dbReference type="ChEBI" id="CHEBI:57945"/>
        <dbReference type="ChEBI" id="CHEBI:60039"/>
        <dbReference type="EC" id="1.5.1.2"/>
    </reaction>
</comment>
<dbReference type="SUPFAM" id="SSF51735">
    <property type="entry name" value="NAD(P)-binding Rossmann-fold domains"/>
    <property type="match status" value="1"/>
</dbReference>
<dbReference type="InterPro" id="IPR036291">
    <property type="entry name" value="NAD(P)-bd_dom_sf"/>
</dbReference>